<evidence type="ECO:0000313" key="2">
    <source>
        <dbReference type="EMBL" id="KAF4313295.1"/>
    </source>
</evidence>
<evidence type="ECO:0000313" key="3">
    <source>
        <dbReference type="Proteomes" id="UP000572817"/>
    </source>
</evidence>
<protein>
    <submittedName>
        <fullName evidence="2">Uncharacterized protein</fullName>
    </submittedName>
</protein>
<feature type="transmembrane region" description="Helical" evidence="1">
    <location>
        <begin position="33"/>
        <end position="54"/>
    </location>
</feature>
<gene>
    <name evidence="2" type="ORF">GTA08_BOTSDO00995</name>
</gene>
<proteinExistence type="predicted"/>
<dbReference type="OrthoDB" id="1896086at2759"/>
<dbReference type="EMBL" id="WWBZ02000001">
    <property type="protein sequence ID" value="KAF4313295.1"/>
    <property type="molecule type" value="Genomic_DNA"/>
</dbReference>
<keyword evidence="3" id="KW-1185">Reference proteome</keyword>
<sequence length="576" mass="62080">MKAKCQEVNDKCFQNVKDVINTPETELQSRATMGGLVTGAYAVFHMILGMAYLWNQKEEKVVHWHIDKEGIIQVSAAMSASEIVVATGTGAPSVTITPKPEPTTPTGSVRPAITTFTSAGTGHATGDVVISMPEDMAKRMGEMIRRTGNDHCPAAALFQHPELRRRIADLGAVICAAESILVNAAPGYAFADYLVVHPRALPWTAADAVRAMNIVMEMARGMASILQLDAETAASVGVGAFAVAYQVLVLGTPLAKADECFVNCRFIGALEKCQTTCTEVTSCGATSKLMTTTTVPWTFSFTESQVPTQTAKPPAPKCNMDDASGMPFNVFNGVYGSFCSEIGKDQKKEAKWTVDSRGNQASQAARRFAELLTRTPPPNPDTYRDYKVDLKWTPAQGDAACAKSCEDAYALIATSGHVAGEQNIMTTSGELDVGCGKYSWTIHAPPKPKPPTLGEQQCHGKDDFGNHKDIDKTYVLQGIGMGACVGSSLINMTADSTPRDWKTVTNGAPYHFVISWIEGCTSTESEQNVYKPLKDDEKANCVNLLLEDYTKCNNGGVGGWRDAGCLRYEFKAQFDG</sequence>
<organism evidence="2 3">
    <name type="scientific">Botryosphaeria dothidea</name>
    <dbReference type="NCBI Taxonomy" id="55169"/>
    <lineage>
        <taxon>Eukaryota</taxon>
        <taxon>Fungi</taxon>
        <taxon>Dikarya</taxon>
        <taxon>Ascomycota</taxon>
        <taxon>Pezizomycotina</taxon>
        <taxon>Dothideomycetes</taxon>
        <taxon>Dothideomycetes incertae sedis</taxon>
        <taxon>Botryosphaeriales</taxon>
        <taxon>Botryosphaeriaceae</taxon>
        <taxon>Botryosphaeria</taxon>
    </lineage>
</organism>
<keyword evidence="1" id="KW-0812">Transmembrane</keyword>
<evidence type="ECO:0000256" key="1">
    <source>
        <dbReference type="SAM" id="Phobius"/>
    </source>
</evidence>
<keyword evidence="1" id="KW-1133">Transmembrane helix</keyword>
<accession>A0A8H4J4V2</accession>
<dbReference type="Proteomes" id="UP000572817">
    <property type="component" value="Unassembled WGS sequence"/>
</dbReference>
<comment type="caution">
    <text evidence="2">The sequence shown here is derived from an EMBL/GenBank/DDBJ whole genome shotgun (WGS) entry which is preliminary data.</text>
</comment>
<reference evidence="2" key="1">
    <citation type="submission" date="2020-04" db="EMBL/GenBank/DDBJ databases">
        <title>Genome Assembly and Annotation of Botryosphaeria dothidea sdau 11-99, a Latent Pathogen of Apple Fruit Ring Rot in China.</title>
        <authorList>
            <person name="Yu C."/>
            <person name="Diao Y."/>
            <person name="Lu Q."/>
            <person name="Zhao J."/>
            <person name="Cui S."/>
            <person name="Peng C."/>
            <person name="He B."/>
            <person name="Liu H."/>
        </authorList>
    </citation>
    <scope>NUCLEOTIDE SEQUENCE [LARGE SCALE GENOMIC DNA]</scope>
    <source>
        <strain evidence="2">Sdau11-99</strain>
    </source>
</reference>
<keyword evidence="1" id="KW-0472">Membrane</keyword>
<dbReference type="AlphaFoldDB" id="A0A8H4J4V2"/>
<name>A0A8H4J4V2_9PEZI</name>